<feature type="transmembrane region" description="Helical" evidence="9">
    <location>
        <begin position="44"/>
        <end position="66"/>
    </location>
</feature>
<evidence type="ECO:0000256" key="6">
    <source>
        <dbReference type="ARBA" id="ARBA00023004"/>
    </source>
</evidence>
<keyword evidence="7" id="KW-0503">Monooxygenase</keyword>
<dbReference type="EMBL" id="LHQR01000069">
    <property type="protein sequence ID" value="KXG45985.1"/>
    <property type="molecule type" value="Genomic_DNA"/>
</dbReference>
<dbReference type="GO" id="GO:0020037">
    <property type="term" value="F:heme binding"/>
    <property type="evidence" value="ECO:0007669"/>
    <property type="project" value="InterPro"/>
</dbReference>
<dbReference type="OrthoDB" id="1470350at2759"/>
<dbReference type="InterPro" id="IPR050121">
    <property type="entry name" value="Cytochrome_P450_monoxygenase"/>
</dbReference>
<dbReference type="AlphaFoldDB" id="A0A135LAI5"/>
<evidence type="ECO:0000256" key="4">
    <source>
        <dbReference type="ARBA" id="ARBA00022723"/>
    </source>
</evidence>
<dbReference type="PANTHER" id="PTHR24305">
    <property type="entry name" value="CYTOCHROME P450"/>
    <property type="match status" value="1"/>
</dbReference>
<gene>
    <name evidence="10" type="ORF">PGRI_048410</name>
</gene>
<sequence length="181" mass="20387">MTKEKVQQARMENGDNRRPDFLSNVLKQPIEKRMTEDELVSNSYVLIIAVSESTATLLSGVTYYILTVPSVLDKLKAEIRGAFTTEDQITWSAVNQLKYTLALLNEGLWMYPPVPYGLPRMVEDKGAFICGRWVPGGVTFLTTLQCNLSGVETLRQPRSPAERGVERLLQVHILVPPTRLH</sequence>
<evidence type="ECO:0000256" key="5">
    <source>
        <dbReference type="ARBA" id="ARBA00023002"/>
    </source>
</evidence>
<keyword evidence="5" id="KW-0560">Oxidoreductase</keyword>
<protein>
    <submittedName>
        <fullName evidence="10">Cytochrome P450</fullName>
    </submittedName>
</protein>
<keyword evidence="6" id="KW-0408">Iron</keyword>
<dbReference type="GeneID" id="63707854"/>
<dbReference type="InterPro" id="IPR036396">
    <property type="entry name" value="Cyt_P450_sf"/>
</dbReference>
<feature type="region of interest" description="Disordered" evidence="8">
    <location>
        <begin position="1"/>
        <end position="20"/>
    </location>
</feature>
<dbReference type="InterPro" id="IPR001128">
    <property type="entry name" value="Cyt_P450"/>
</dbReference>
<keyword evidence="9" id="KW-0812">Transmembrane</keyword>
<evidence type="ECO:0000256" key="9">
    <source>
        <dbReference type="SAM" id="Phobius"/>
    </source>
</evidence>
<dbReference type="STRING" id="5078.A0A135LAI5"/>
<dbReference type="RefSeq" id="XP_040644521.1">
    <property type="nucleotide sequence ID" value="XM_040792554.1"/>
</dbReference>
<dbReference type="GO" id="GO:0043386">
    <property type="term" value="P:mycotoxin biosynthetic process"/>
    <property type="evidence" value="ECO:0007669"/>
    <property type="project" value="UniProtKB-ARBA"/>
</dbReference>
<dbReference type="OMA" id="CLIHITI"/>
<organism evidence="10 11">
    <name type="scientific">Penicillium patulum</name>
    <name type="common">Penicillium griseofulvum</name>
    <dbReference type="NCBI Taxonomy" id="5078"/>
    <lineage>
        <taxon>Eukaryota</taxon>
        <taxon>Fungi</taxon>
        <taxon>Dikarya</taxon>
        <taxon>Ascomycota</taxon>
        <taxon>Pezizomycotina</taxon>
        <taxon>Eurotiomycetes</taxon>
        <taxon>Eurotiomycetidae</taxon>
        <taxon>Eurotiales</taxon>
        <taxon>Aspergillaceae</taxon>
        <taxon>Penicillium</taxon>
    </lineage>
</organism>
<comment type="similarity">
    <text evidence="2">Belongs to the cytochrome P450 family.</text>
</comment>
<dbReference type="Gene3D" id="1.10.630.10">
    <property type="entry name" value="Cytochrome P450"/>
    <property type="match status" value="1"/>
</dbReference>
<dbReference type="Pfam" id="PF00067">
    <property type="entry name" value="p450"/>
    <property type="match status" value="1"/>
</dbReference>
<evidence type="ECO:0000256" key="2">
    <source>
        <dbReference type="ARBA" id="ARBA00010617"/>
    </source>
</evidence>
<dbReference type="PANTHER" id="PTHR24305:SF29">
    <property type="entry name" value="BENZOATE-PARA-HYDROXYLASE"/>
    <property type="match status" value="1"/>
</dbReference>
<keyword evidence="9" id="KW-1133">Transmembrane helix</keyword>
<keyword evidence="11" id="KW-1185">Reference proteome</keyword>
<keyword evidence="3" id="KW-0349">Heme</keyword>
<dbReference type="GO" id="GO:0004497">
    <property type="term" value="F:monooxygenase activity"/>
    <property type="evidence" value="ECO:0007669"/>
    <property type="project" value="UniProtKB-KW"/>
</dbReference>
<evidence type="ECO:0000256" key="3">
    <source>
        <dbReference type="ARBA" id="ARBA00022617"/>
    </source>
</evidence>
<evidence type="ECO:0000256" key="1">
    <source>
        <dbReference type="ARBA" id="ARBA00001971"/>
    </source>
</evidence>
<dbReference type="GO" id="GO:0016705">
    <property type="term" value="F:oxidoreductase activity, acting on paired donors, with incorporation or reduction of molecular oxygen"/>
    <property type="evidence" value="ECO:0007669"/>
    <property type="project" value="InterPro"/>
</dbReference>
<keyword evidence="4" id="KW-0479">Metal-binding</keyword>
<evidence type="ECO:0000313" key="11">
    <source>
        <dbReference type="Proteomes" id="UP000070168"/>
    </source>
</evidence>
<evidence type="ECO:0000313" key="10">
    <source>
        <dbReference type="EMBL" id="KXG45985.1"/>
    </source>
</evidence>
<reference evidence="10 11" key="1">
    <citation type="journal article" date="2016" name="BMC Genomics">
        <title>Genome sequencing and secondary metabolism of the postharvest pathogen Penicillium griseofulvum.</title>
        <authorList>
            <person name="Banani H."/>
            <person name="Marcet-Houben M."/>
            <person name="Ballester A.R."/>
            <person name="Abbruscato P."/>
            <person name="Gonzalez-Candelas L."/>
            <person name="Gabaldon T."/>
            <person name="Spadaro D."/>
        </authorList>
    </citation>
    <scope>NUCLEOTIDE SEQUENCE [LARGE SCALE GENOMIC DNA]</scope>
    <source>
        <strain evidence="10 11">PG3</strain>
    </source>
</reference>
<accession>A0A135LAI5</accession>
<keyword evidence="9" id="KW-0472">Membrane</keyword>
<evidence type="ECO:0000256" key="8">
    <source>
        <dbReference type="SAM" id="MobiDB-lite"/>
    </source>
</evidence>
<dbReference type="GO" id="GO:0005506">
    <property type="term" value="F:iron ion binding"/>
    <property type="evidence" value="ECO:0007669"/>
    <property type="project" value="InterPro"/>
</dbReference>
<dbReference type="SUPFAM" id="SSF48264">
    <property type="entry name" value="Cytochrome P450"/>
    <property type="match status" value="1"/>
</dbReference>
<comment type="cofactor">
    <cofactor evidence="1">
        <name>heme</name>
        <dbReference type="ChEBI" id="CHEBI:30413"/>
    </cofactor>
</comment>
<proteinExistence type="inferred from homology"/>
<comment type="caution">
    <text evidence="10">The sequence shown here is derived from an EMBL/GenBank/DDBJ whole genome shotgun (WGS) entry which is preliminary data.</text>
</comment>
<name>A0A135LAI5_PENPA</name>
<dbReference type="Proteomes" id="UP000070168">
    <property type="component" value="Unassembled WGS sequence"/>
</dbReference>
<evidence type="ECO:0000256" key="7">
    <source>
        <dbReference type="ARBA" id="ARBA00023033"/>
    </source>
</evidence>